<dbReference type="InterPro" id="IPR025234">
    <property type="entry name" value="YjzH-like"/>
</dbReference>
<protein>
    <submittedName>
        <fullName evidence="1">DUF4177 domain-containing protein</fullName>
    </submittedName>
</protein>
<dbReference type="Proteomes" id="UP000664654">
    <property type="component" value="Unassembled WGS sequence"/>
</dbReference>
<dbReference type="EMBL" id="JAFKCV010000001">
    <property type="protein sequence ID" value="MBN7823871.1"/>
    <property type="molecule type" value="Genomic_DNA"/>
</dbReference>
<dbReference type="AlphaFoldDB" id="A0A939DL93"/>
<dbReference type="RefSeq" id="WP_206571975.1">
    <property type="nucleotide sequence ID" value="NZ_JAFKCV010000001.1"/>
</dbReference>
<dbReference type="Pfam" id="PF13783">
    <property type="entry name" value="DUF4177"/>
    <property type="match status" value="1"/>
</dbReference>
<organism evidence="1 2">
    <name type="scientific">Bowmanella dokdonensis</name>
    <dbReference type="NCBI Taxonomy" id="751969"/>
    <lineage>
        <taxon>Bacteria</taxon>
        <taxon>Pseudomonadati</taxon>
        <taxon>Pseudomonadota</taxon>
        <taxon>Gammaproteobacteria</taxon>
        <taxon>Alteromonadales</taxon>
        <taxon>Alteromonadaceae</taxon>
        <taxon>Bowmanella</taxon>
    </lineage>
</organism>
<gene>
    <name evidence="1" type="ORF">J0A66_01415</name>
</gene>
<accession>A0A939DL93</accession>
<evidence type="ECO:0000313" key="1">
    <source>
        <dbReference type="EMBL" id="MBN7823871.1"/>
    </source>
</evidence>
<reference evidence="1" key="1">
    <citation type="submission" date="2021-03" db="EMBL/GenBank/DDBJ databases">
        <title>novel species isolated from a fishpond in China.</title>
        <authorList>
            <person name="Lu H."/>
            <person name="Cai Z."/>
        </authorList>
    </citation>
    <scope>NUCLEOTIDE SEQUENCE</scope>
    <source>
        <strain evidence="1">JCM 30855</strain>
    </source>
</reference>
<evidence type="ECO:0000313" key="2">
    <source>
        <dbReference type="Proteomes" id="UP000664654"/>
    </source>
</evidence>
<proteinExistence type="predicted"/>
<sequence length="67" mass="7786">MQFEYKTLQQKLPTKGWLSQSLAQQPLESLLNEQGRQGWELVQLDIPRHQGVWGKAEVTAILKRRKA</sequence>
<name>A0A939DL93_9ALTE</name>
<comment type="caution">
    <text evidence="1">The sequence shown here is derived from an EMBL/GenBank/DDBJ whole genome shotgun (WGS) entry which is preliminary data.</text>
</comment>
<keyword evidence="2" id="KW-1185">Reference proteome</keyword>